<evidence type="ECO:0008006" key="4">
    <source>
        <dbReference type="Google" id="ProtNLM"/>
    </source>
</evidence>
<dbReference type="Pfam" id="PF11769">
    <property type="entry name" value="DUF3313"/>
    <property type="match status" value="1"/>
</dbReference>
<evidence type="ECO:0000313" key="2">
    <source>
        <dbReference type="EMBL" id="SFE12783.1"/>
    </source>
</evidence>
<organism evidence="2 3">
    <name type="scientific">Paracidovorax konjaci</name>
    <dbReference type="NCBI Taxonomy" id="32040"/>
    <lineage>
        <taxon>Bacteria</taxon>
        <taxon>Pseudomonadati</taxon>
        <taxon>Pseudomonadota</taxon>
        <taxon>Betaproteobacteria</taxon>
        <taxon>Burkholderiales</taxon>
        <taxon>Comamonadaceae</taxon>
        <taxon>Paracidovorax</taxon>
    </lineage>
</organism>
<dbReference type="RefSeq" id="WP_092955925.1">
    <property type="nucleotide sequence ID" value="NZ_FOMQ01000015.1"/>
</dbReference>
<dbReference type="STRING" id="32040.SAMN04489710_11540"/>
<accession>A0A1I1Y3W4</accession>
<dbReference type="EMBL" id="FOMQ01000015">
    <property type="protein sequence ID" value="SFE12783.1"/>
    <property type="molecule type" value="Genomic_DNA"/>
</dbReference>
<feature type="chain" id="PRO_5011492577" description="DUF3313 domain-containing protein" evidence="1">
    <location>
        <begin position="29"/>
        <end position="227"/>
    </location>
</feature>
<protein>
    <recommendedName>
        <fullName evidence="4">DUF3313 domain-containing protein</fullName>
    </recommendedName>
</protein>
<dbReference type="AlphaFoldDB" id="A0A1I1Y3W4"/>
<dbReference type="OrthoDB" id="7585546at2"/>
<keyword evidence="3" id="KW-1185">Reference proteome</keyword>
<keyword evidence="1" id="KW-0732">Signal</keyword>
<dbReference type="InterPro" id="IPR021747">
    <property type="entry name" value="DUF3313"/>
</dbReference>
<proteinExistence type="predicted"/>
<evidence type="ECO:0000256" key="1">
    <source>
        <dbReference type="SAM" id="SignalP"/>
    </source>
</evidence>
<reference evidence="3" key="1">
    <citation type="submission" date="2016-10" db="EMBL/GenBank/DDBJ databases">
        <authorList>
            <person name="Varghese N."/>
            <person name="Submissions S."/>
        </authorList>
    </citation>
    <scope>NUCLEOTIDE SEQUENCE [LARGE SCALE GENOMIC DNA]</scope>
    <source>
        <strain evidence="3">DSM 7481</strain>
    </source>
</reference>
<evidence type="ECO:0000313" key="3">
    <source>
        <dbReference type="Proteomes" id="UP000199517"/>
    </source>
</evidence>
<dbReference type="Proteomes" id="UP000199517">
    <property type="component" value="Unassembled WGS sequence"/>
</dbReference>
<feature type="signal peptide" evidence="1">
    <location>
        <begin position="1"/>
        <end position="28"/>
    </location>
</feature>
<name>A0A1I1Y3W4_9BURK</name>
<sequence length="227" mass="24681">MPLPVLSTPFARAVPWLTCALLAGCATATQPVPYTELQSSQWLRPNPQDTTGRIPYRAVSGAPAPDWRGYSRLIIDPVTVYRGPDQQFEDVPETARYALADYLRNQFTARLATRFRIVDRPTPGTLRLRLTLTGAKSTTRGLSTVTRFDLAGGPYNLVQGLRGKEGTFTGSVSYAVEIFDAPSGALLDAFVTRQYPNALNIAATLGTMDAAQAGIEKGADELLAQFR</sequence>
<gene>
    <name evidence="2" type="ORF">SAMN04489710_11540</name>
</gene>